<dbReference type="GO" id="GO:0005776">
    <property type="term" value="C:autophagosome"/>
    <property type="evidence" value="ECO:0000318"/>
    <property type="project" value="GO_Central"/>
</dbReference>
<name>A0A251PZ07_PRUPE</name>
<proteinExistence type="predicted"/>
<evidence type="ECO:0000313" key="1">
    <source>
        <dbReference type="EMBL" id="ONI16801.1"/>
    </source>
</evidence>
<gene>
    <name evidence="1" type="ORF">PRUPE_3G122900</name>
</gene>
<evidence type="ECO:0000313" key="2">
    <source>
        <dbReference type="Proteomes" id="UP000006882"/>
    </source>
</evidence>
<dbReference type="Proteomes" id="UP000006882">
    <property type="component" value="Chromosome G3"/>
</dbReference>
<dbReference type="InterPro" id="IPR053273">
    <property type="entry name" value="CST_Regulator"/>
</dbReference>
<dbReference type="EMBL" id="CM007653">
    <property type="protein sequence ID" value="ONI16801.1"/>
    <property type="molecule type" value="Genomic_DNA"/>
</dbReference>
<dbReference type="PANTHER" id="PTHR34659">
    <property type="entry name" value="BNAA05G11610D PROTEIN"/>
    <property type="match status" value="1"/>
</dbReference>
<dbReference type="Gramene" id="ONI16801">
    <property type="protein sequence ID" value="ONI16801"/>
    <property type="gene ID" value="PRUPE_3G122900"/>
</dbReference>
<keyword evidence="2" id="KW-1185">Reference proteome</keyword>
<dbReference type="GO" id="GO:0061908">
    <property type="term" value="C:phagophore"/>
    <property type="evidence" value="ECO:0000318"/>
    <property type="project" value="GO_Central"/>
</dbReference>
<sequence length="436" mass="48671">MITMDVNGITWVGGVYEKFESMCLEVEENMYQDTVKFVENQVQTVGASVKKFYADVMQDLLPDSLMDPEKMSACGFPVENIFDVDNSKSSRITKKEEPIKANVEHLNRDSEVISSVKNKGVDHKPSFREQHMYDYRTQSAESCAEEACLDLYSRQDHDGNMFNNTNLAVKENPTKHRCPQAIPPAEKDLGRQSSSCHETHKGSCEHIDTFITPSIDEGMACDSTREGRVIANASQCTADVSIGCHSSDMIVLDKSDAKEWNEILDSSFGGLSLEPNASDICFINGVVSLVGSSPSGQVQCERYAEKEVSASHPGGSHDSNLDAIESNIVVVQEMETIQQSAKANLEETCVMVTGEDVHFVPHMEGKRRPYKKKLQKAFSSRMKSARKQEYEQLALWYGDDAKSNLESEDGVLHSITMEETKKSPSHDFCESEWEIL</sequence>
<dbReference type="OrthoDB" id="778244at2759"/>
<protein>
    <submittedName>
        <fullName evidence="1">Uncharacterized protein</fullName>
    </submittedName>
</protein>
<organism evidence="1 2">
    <name type="scientific">Prunus persica</name>
    <name type="common">Peach</name>
    <name type="synonym">Amygdalus persica</name>
    <dbReference type="NCBI Taxonomy" id="3760"/>
    <lineage>
        <taxon>Eukaryota</taxon>
        <taxon>Viridiplantae</taxon>
        <taxon>Streptophyta</taxon>
        <taxon>Embryophyta</taxon>
        <taxon>Tracheophyta</taxon>
        <taxon>Spermatophyta</taxon>
        <taxon>Magnoliopsida</taxon>
        <taxon>eudicotyledons</taxon>
        <taxon>Gunneridae</taxon>
        <taxon>Pentapetalae</taxon>
        <taxon>rosids</taxon>
        <taxon>fabids</taxon>
        <taxon>Rosales</taxon>
        <taxon>Rosaceae</taxon>
        <taxon>Amygdaloideae</taxon>
        <taxon>Amygdaleae</taxon>
        <taxon>Prunus</taxon>
    </lineage>
</organism>
<dbReference type="AlphaFoldDB" id="A0A251PZ07"/>
<dbReference type="PANTHER" id="PTHR34659:SF8">
    <property type="entry name" value="(RAPE) HYPOTHETICAL PROTEIN"/>
    <property type="match status" value="1"/>
</dbReference>
<accession>A0A251PZ07</accession>
<dbReference type="GO" id="GO:0006950">
    <property type="term" value="P:response to stress"/>
    <property type="evidence" value="ECO:0000318"/>
    <property type="project" value="GO_Central"/>
</dbReference>
<reference evidence="1 2" key="1">
    <citation type="journal article" date="2013" name="Nat. Genet.">
        <title>The high-quality draft genome of peach (Prunus persica) identifies unique patterns of genetic diversity, domestication and genome evolution.</title>
        <authorList>
            <consortium name="International Peach Genome Initiative"/>
            <person name="Verde I."/>
            <person name="Abbott A.G."/>
            <person name="Scalabrin S."/>
            <person name="Jung S."/>
            <person name="Shu S."/>
            <person name="Marroni F."/>
            <person name="Zhebentyayeva T."/>
            <person name="Dettori M.T."/>
            <person name="Grimwood J."/>
            <person name="Cattonaro F."/>
            <person name="Zuccolo A."/>
            <person name="Rossini L."/>
            <person name="Jenkins J."/>
            <person name="Vendramin E."/>
            <person name="Meisel L.A."/>
            <person name="Decroocq V."/>
            <person name="Sosinski B."/>
            <person name="Prochnik S."/>
            <person name="Mitros T."/>
            <person name="Policriti A."/>
            <person name="Cipriani G."/>
            <person name="Dondini L."/>
            <person name="Ficklin S."/>
            <person name="Goodstein D.M."/>
            <person name="Xuan P."/>
            <person name="Del Fabbro C."/>
            <person name="Aramini V."/>
            <person name="Copetti D."/>
            <person name="Gonzalez S."/>
            <person name="Horner D.S."/>
            <person name="Falchi R."/>
            <person name="Lucas S."/>
            <person name="Mica E."/>
            <person name="Maldonado J."/>
            <person name="Lazzari B."/>
            <person name="Bielenberg D."/>
            <person name="Pirona R."/>
            <person name="Miculan M."/>
            <person name="Barakat A."/>
            <person name="Testolin R."/>
            <person name="Stella A."/>
            <person name="Tartarini S."/>
            <person name="Tonutti P."/>
            <person name="Arus P."/>
            <person name="Orellana A."/>
            <person name="Wells C."/>
            <person name="Main D."/>
            <person name="Vizzotto G."/>
            <person name="Silva H."/>
            <person name="Salamini F."/>
            <person name="Schmutz J."/>
            <person name="Morgante M."/>
            <person name="Rokhsar D.S."/>
        </authorList>
    </citation>
    <scope>NUCLEOTIDE SEQUENCE [LARGE SCALE GENOMIC DNA]</scope>
    <source>
        <strain evidence="2">cv. Nemared</strain>
    </source>
</reference>